<dbReference type="InterPro" id="IPR051477">
    <property type="entry name" value="Expansin_CellWall"/>
</dbReference>
<keyword evidence="1" id="KW-0732">Signal</keyword>
<name>A0A9P8APV6_9AGAR</name>
<evidence type="ECO:0000256" key="1">
    <source>
        <dbReference type="ARBA" id="ARBA00022729"/>
    </source>
</evidence>
<dbReference type="InterPro" id="IPR036908">
    <property type="entry name" value="RlpA-like_sf"/>
</dbReference>
<sequence>PNGNVGACGTPLQNSDHIVALSNNQYARGVHCWKHIGVHYNGKFIDAAIGDICSGCGNNGIDLSESAFQKLALLDDGGIKVTWNYE</sequence>
<organism evidence="2 3">
    <name type="scientific">Guyanagaster necrorhizus</name>
    <dbReference type="NCBI Taxonomy" id="856835"/>
    <lineage>
        <taxon>Eukaryota</taxon>
        <taxon>Fungi</taxon>
        <taxon>Dikarya</taxon>
        <taxon>Basidiomycota</taxon>
        <taxon>Agaricomycotina</taxon>
        <taxon>Agaricomycetes</taxon>
        <taxon>Agaricomycetidae</taxon>
        <taxon>Agaricales</taxon>
        <taxon>Marasmiineae</taxon>
        <taxon>Physalacriaceae</taxon>
        <taxon>Guyanagaster</taxon>
    </lineage>
</organism>
<accession>A0A9P8APV6</accession>
<evidence type="ECO:0000313" key="3">
    <source>
        <dbReference type="Proteomes" id="UP000812287"/>
    </source>
</evidence>
<dbReference type="CDD" id="cd22191">
    <property type="entry name" value="DPBB_RlpA_EXP_N-like"/>
    <property type="match status" value="1"/>
</dbReference>
<protein>
    <recommendedName>
        <fullName evidence="4">RlpA-like protein double-psi beta-barrel domain-containing protein</fullName>
    </recommendedName>
</protein>
<dbReference type="PANTHER" id="PTHR31836">
    <property type="match status" value="1"/>
</dbReference>
<dbReference type="Gene3D" id="2.40.40.10">
    <property type="entry name" value="RlpA-like domain"/>
    <property type="match status" value="1"/>
</dbReference>
<dbReference type="AlphaFoldDB" id="A0A9P8APV6"/>
<dbReference type="EMBL" id="MU250545">
    <property type="protein sequence ID" value="KAG7443375.1"/>
    <property type="molecule type" value="Genomic_DNA"/>
</dbReference>
<proteinExistence type="predicted"/>
<gene>
    <name evidence="2" type="ORF">BT62DRAFT_903419</name>
</gene>
<dbReference type="RefSeq" id="XP_043036875.1">
    <property type="nucleotide sequence ID" value="XM_043183525.1"/>
</dbReference>
<dbReference type="PANTHER" id="PTHR31836:SF28">
    <property type="entry name" value="SRCR DOMAIN-CONTAINING PROTEIN-RELATED"/>
    <property type="match status" value="1"/>
</dbReference>
<evidence type="ECO:0008006" key="4">
    <source>
        <dbReference type="Google" id="ProtNLM"/>
    </source>
</evidence>
<dbReference type="GeneID" id="66105822"/>
<reference evidence="2" key="1">
    <citation type="submission" date="2020-11" db="EMBL/GenBank/DDBJ databases">
        <title>Adaptations for nitrogen fixation in a non-lichenized fungal sporocarp promotes dispersal by wood-feeding termites.</title>
        <authorList>
            <consortium name="DOE Joint Genome Institute"/>
            <person name="Koch R.A."/>
            <person name="Yoon G."/>
            <person name="Arayal U."/>
            <person name="Lail K."/>
            <person name="Amirebrahimi M."/>
            <person name="Labutti K."/>
            <person name="Lipzen A."/>
            <person name="Riley R."/>
            <person name="Barry K."/>
            <person name="Henrissat B."/>
            <person name="Grigoriev I.V."/>
            <person name="Herr J.R."/>
            <person name="Aime M.C."/>
        </authorList>
    </citation>
    <scope>NUCLEOTIDE SEQUENCE</scope>
    <source>
        <strain evidence="2">MCA 3950</strain>
    </source>
</reference>
<evidence type="ECO:0000313" key="2">
    <source>
        <dbReference type="EMBL" id="KAG7443375.1"/>
    </source>
</evidence>
<dbReference type="OrthoDB" id="623670at2759"/>
<keyword evidence="3" id="KW-1185">Reference proteome</keyword>
<comment type="caution">
    <text evidence="2">The sequence shown here is derived from an EMBL/GenBank/DDBJ whole genome shotgun (WGS) entry which is preliminary data.</text>
</comment>
<dbReference type="SUPFAM" id="SSF50685">
    <property type="entry name" value="Barwin-like endoglucanases"/>
    <property type="match status" value="1"/>
</dbReference>
<dbReference type="Proteomes" id="UP000812287">
    <property type="component" value="Unassembled WGS sequence"/>
</dbReference>
<feature type="non-terminal residue" evidence="2">
    <location>
        <position position="1"/>
    </location>
</feature>